<keyword evidence="2" id="KW-0328">Glycosyltransferase</keyword>
<reference evidence="2 3" key="1">
    <citation type="journal article" date="2015" name="Nature">
        <title>rRNA introns, odd ribosomes, and small enigmatic genomes across a large radiation of phyla.</title>
        <authorList>
            <person name="Brown C.T."/>
            <person name="Hug L.A."/>
            <person name="Thomas B.C."/>
            <person name="Sharon I."/>
            <person name="Castelle C.J."/>
            <person name="Singh A."/>
            <person name="Wilkins M.J."/>
            <person name="Williams K.H."/>
            <person name="Banfield J.F."/>
        </authorList>
    </citation>
    <scope>NUCLEOTIDE SEQUENCE [LARGE SCALE GENOMIC DNA]</scope>
</reference>
<dbReference type="NCBIfam" id="NF005592">
    <property type="entry name" value="PRK07322.1"/>
    <property type="match status" value="1"/>
</dbReference>
<dbReference type="Proteomes" id="UP000034643">
    <property type="component" value="Unassembled WGS sequence"/>
</dbReference>
<dbReference type="SUPFAM" id="SSF53271">
    <property type="entry name" value="PRTase-like"/>
    <property type="match status" value="1"/>
</dbReference>
<dbReference type="EMBL" id="LCLV01000023">
    <property type="protein sequence ID" value="KKU22708.1"/>
    <property type="molecule type" value="Genomic_DNA"/>
</dbReference>
<accession>A0A0G1QY28</accession>
<dbReference type="AlphaFoldDB" id="A0A0G1QY28"/>
<proteinExistence type="predicted"/>
<gene>
    <name evidence="2" type="ORF">UX34_C0023G0008</name>
</gene>
<name>A0A0G1QY28_9BACT</name>
<comment type="caution">
    <text evidence="2">The sequence shown here is derived from an EMBL/GenBank/DDBJ whole genome shotgun (WGS) entry which is preliminary data.</text>
</comment>
<evidence type="ECO:0000313" key="2">
    <source>
        <dbReference type="EMBL" id="KKU22708.1"/>
    </source>
</evidence>
<evidence type="ECO:0000259" key="1">
    <source>
        <dbReference type="Pfam" id="PF00156"/>
    </source>
</evidence>
<dbReference type="PANTHER" id="PTHR43218:SF1">
    <property type="entry name" value="PHOSPHORIBOSYLTRANSFERASE"/>
    <property type="match status" value="1"/>
</dbReference>
<dbReference type="PANTHER" id="PTHR43218">
    <property type="entry name" value="PHOSPHORIBOSYLTRANSFERASE-RELATED"/>
    <property type="match status" value="1"/>
</dbReference>
<dbReference type="CDD" id="cd06223">
    <property type="entry name" value="PRTases_typeI"/>
    <property type="match status" value="1"/>
</dbReference>
<dbReference type="InterPro" id="IPR029057">
    <property type="entry name" value="PRTase-like"/>
</dbReference>
<sequence>MNYYNLKICGLSRKLPIVPLGPKIKIASFSLLGDRLLVEALAKKVASKLNSINFDFLVGPEVKVVPLLEEVSRILGKERYIVCRKKIHGYMVSPLTSKDAPGLVMNGPDAEILKGKEAVVLDDVVSSGATMESVERLIATAGGRVVAKLSVLKQEGQARALKEMIFLGKLPIFRT</sequence>
<dbReference type="GO" id="GO:0016757">
    <property type="term" value="F:glycosyltransferase activity"/>
    <property type="evidence" value="ECO:0007669"/>
    <property type="project" value="UniProtKB-KW"/>
</dbReference>
<keyword evidence="2" id="KW-0808">Transferase</keyword>
<organism evidence="2 3">
    <name type="scientific">Candidatus Woesebacteria bacterium GW2011_GWF1_46_13</name>
    <dbReference type="NCBI Taxonomy" id="1618602"/>
    <lineage>
        <taxon>Bacteria</taxon>
        <taxon>Candidatus Woeseibacteriota</taxon>
    </lineage>
</organism>
<feature type="domain" description="Phosphoribosyltransferase" evidence="1">
    <location>
        <begin position="38"/>
        <end position="154"/>
    </location>
</feature>
<dbReference type="Gene3D" id="3.40.50.2020">
    <property type="match status" value="1"/>
</dbReference>
<dbReference type="Pfam" id="PF00156">
    <property type="entry name" value="Pribosyltran"/>
    <property type="match status" value="1"/>
</dbReference>
<protein>
    <submittedName>
        <fullName evidence="2">Adenine phosphoribosyltransferase</fullName>
    </submittedName>
</protein>
<dbReference type="InterPro" id="IPR000836">
    <property type="entry name" value="PRTase_dom"/>
</dbReference>
<evidence type="ECO:0000313" key="3">
    <source>
        <dbReference type="Proteomes" id="UP000034643"/>
    </source>
</evidence>